<dbReference type="Pfam" id="PF00616">
    <property type="entry name" value="RasGAP"/>
    <property type="match status" value="1"/>
</dbReference>
<dbReference type="InterPro" id="IPR039360">
    <property type="entry name" value="Ras_GTPase"/>
</dbReference>
<accession>A0AAV7YZC0</accession>
<dbReference type="SUPFAM" id="SSF48350">
    <property type="entry name" value="GTPase activation domain, GAP"/>
    <property type="match status" value="1"/>
</dbReference>
<dbReference type="GO" id="GO:0005096">
    <property type="term" value="F:GTPase activator activity"/>
    <property type="evidence" value="ECO:0007669"/>
    <property type="project" value="UniProtKB-KW"/>
</dbReference>
<dbReference type="AlphaFoldDB" id="A0AAV7YZC0"/>
<dbReference type="Gene3D" id="1.10.506.10">
    <property type="entry name" value="GTPase Activation - p120gap, domain 1"/>
    <property type="match status" value="2"/>
</dbReference>
<dbReference type="EMBL" id="JANTQA010000045">
    <property type="protein sequence ID" value="KAJ3434122.1"/>
    <property type="molecule type" value="Genomic_DNA"/>
</dbReference>
<dbReference type="InterPro" id="IPR008936">
    <property type="entry name" value="Rho_GTPase_activation_prot"/>
</dbReference>
<proteinExistence type="predicted"/>
<feature type="compositionally biased region" description="Basic and acidic residues" evidence="2">
    <location>
        <begin position="537"/>
        <end position="551"/>
    </location>
</feature>
<dbReference type="SMART" id="SM00323">
    <property type="entry name" value="RasGAP"/>
    <property type="match status" value="1"/>
</dbReference>
<comment type="caution">
    <text evidence="4">The sequence shown here is derived from an EMBL/GenBank/DDBJ whole genome shotgun (WGS) entry which is preliminary data.</text>
</comment>
<reference evidence="4" key="1">
    <citation type="submission" date="2022-08" db="EMBL/GenBank/DDBJ databases">
        <title>Novel sulphate-reducing endosymbionts in the free-living metamonad Anaeramoeba.</title>
        <authorList>
            <person name="Jerlstrom-Hultqvist J."/>
            <person name="Cepicka I."/>
            <person name="Gallot-Lavallee L."/>
            <person name="Salas-Leiva D."/>
            <person name="Curtis B.A."/>
            <person name="Zahonova K."/>
            <person name="Pipaliya S."/>
            <person name="Dacks J."/>
            <person name="Roger A.J."/>
        </authorList>
    </citation>
    <scope>NUCLEOTIDE SEQUENCE</scope>
    <source>
        <strain evidence="4">Busselton2</strain>
    </source>
</reference>
<sequence>MSVTPTKSGFSKNKIKKKKRSIDQDNTPVKKKKSKNRHRSRSTHTRSKIKNNTLDRKNSYNTPPKIKISNSNSNSNHHTYRKKNNKTPPTKFGTRFSPRVKNSSPTARIETIQNLRHFSDQFTPINEKKNKKSTSKMVSLFNQDKPYQIEKQSFKLVIWTINSSSALESEMSSQQFSTSSYSSKNSLSFLETNLPLLMYEEEEERYKIFRNFSLKQRSILINSLVNYLVSIELMKLISPIRITPKFSQMNTNLAELLRNALSKQKLNDFDPMLCKNVLIEIIKTIPNDTLLPIDFLTDILLDNDRSRFEDLKPFLKNKYQLSIWKDFVKYWKHCFEAKLDDITEISSIFGSAISNSTLNNPEKLSKYSEESVLSELTDLEQISDQESEIETEINFPIIEGNVLITTEKRRRRLLREEKLKRFIHNNTTNKNKTHPKNKKKKKKNRKDNKNNKSTEDDSLSDISSKINDENENIWIKIYLKLTPKRIEFYQTKNSELIGSLSLNTLKLYQKSHNVGDISRTGGKIQENEENEENNSNQKKDVGNDNVNDKNENLSNSSSILKNQSSIHETEPSQSEDHIFIIAENQIYNSVLINVGSKQQVNKWTSNILIRKRSIINDLPFISKMLSLKDHKNQILHSLLVSKNMSLVAAILENFDTRIHQNNFESGEAIARSLVISFHSKNRVLRLLRWMIFQETVNGKNNTRTLFRSSSLSAKLIPIFAHIVAHDFLVKTLSSTIEMVSKIKSHLEVDEDRVGKQMAEKNRNALILLTNEFLAKIILSTRETPLPFRIICRAMKKAVSRVFPESSYKSLNNFLFLRFFVPAIATPEAFGIMEKKDIDITLRRNLVSISKLIQSVGNQSEGLKGTLSCLNGFVKQSATRILKYFEQIAEIPNDDKKWNFNSCPLPQNQVEEALVMLKNHITTNWQDIKDVLTHSDSRSNFSVFVSDYIENLITYKEGLKIWK</sequence>
<gene>
    <name evidence="4" type="ORF">M0812_20186</name>
</gene>
<keyword evidence="1" id="KW-0343">GTPase activation</keyword>
<evidence type="ECO:0000313" key="5">
    <source>
        <dbReference type="Proteomes" id="UP001146793"/>
    </source>
</evidence>
<evidence type="ECO:0000256" key="1">
    <source>
        <dbReference type="ARBA" id="ARBA00022468"/>
    </source>
</evidence>
<feature type="compositionally biased region" description="Low complexity" evidence="2">
    <location>
        <begin position="552"/>
        <end position="566"/>
    </location>
</feature>
<organism evidence="4 5">
    <name type="scientific">Anaeramoeba flamelloides</name>
    <dbReference type="NCBI Taxonomy" id="1746091"/>
    <lineage>
        <taxon>Eukaryota</taxon>
        <taxon>Metamonada</taxon>
        <taxon>Anaeramoebidae</taxon>
        <taxon>Anaeramoeba</taxon>
    </lineage>
</organism>
<protein>
    <submittedName>
        <fullName evidence="4">Ras gtpase-activating protein</fullName>
    </submittedName>
</protein>
<evidence type="ECO:0000313" key="4">
    <source>
        <dbReference type="EMBL" id="KAJ3434122.1"/>
    </source>
</evidence>
<name>A0AAV7YZC0_9EUKA</name>
<feature type="region of interest" description="Disordered" evidence="2">
    <location>
        <begin position="424"/>
        <end position="463"/>
    </location>
</feature>
<feature type="domain" description="Ras-GAP" evidence="3">
    <location>
        <begin position="665"/>
        <end position="857"/>
    </location>
</feature>
<dbReference type="PROSITE" id="PS50018">
    <property type="entry name" value="RAS_GTPASE_ACTIV_2"/>
    <property type="match status" value="1"/>
</dbReference>
<feature type="region of interest" description="Disordered" evidence="2">
    <location>
        <begin position="1"/>
        <end position="105"/>
    </location>
</feature>
<feature type="compositionally biased region" description="Basic residues" evidence="2">
    <location>
        <begin position="431"/>
        <end position="446"/>
    </location>
</feature>
<dbReference type="Proteomes" id="UP001146793">
    <property type="component" value="Unassembled WGS sequence"/>
</dbReference>
<dbReference type="InterPro" id="IPR001936">
    <property type="entry name" value="RasGAP_dom"/>
</dbReference>
<evidence type="ECO:0000259" key="3">
    <source>
        <dbReference type="PROSITE" id="PS50018"/>
    </source>
</evidence>
<dbReference type="PANTHER" id="PTHR10194">
    <property type="entry name" value="RAS GTPASE-ACTIVATING PROTEINS"/>
    <property type="match status" value="1"/>
</dbReference>
<evidence type="ECO:0000256" key="2">
    <source>
        <dbReference type="SAM" id="MobiDB-lite"/>
    </source>
</evidence>
<feature type="region of interest" description="Disordered" evidence="2">
    <location>
        <begin position="515"/>
        <end position="567"/>
    </location>
</feature>
<feature type="compositionally biased region" description="Basic residues" evidence="2">
    <location>
        <begin position="29"/>
        <end position="49"/>
    </location>
</feature>